<dbReference type="Pfam" id="PF23562">
    <property type="entry name" value="AMP-binding_C_3"/>
    <property type="match status" value="1"/>
</dbReference>
<accession>A0A6G1JYU2</accession>
<proteinExistence type="predicted"/>
<evidence type="ECO:0000259" key="3">
    <source>
        <dbReference type="Pfam" id="PF00501"/>
    </source>
</evidence>
<dbReference type="PANTHER" id="PTHR43439">
    <property type="entry name" value="PHENYLACETATE-COENZYME A LIGASE"/>
    <property type="match status" value="1"/>
</dbReference>
<dbReference type="SUPFAM" id="SSF56801">
    <property type="entry name" value="Acetyl-CoA synthetase-like"/>
    <property type="match status" value="1"/>
</dbReference>
<name>A0A6G1JYU2_9PLEO</name>
<dbReference type="InterPro" id="IPR042099">
    <property type="entry name" value="ANL_N_sf"/>
</dbReference>
<dbReference type="Gene3D" id="3.40.50.12780">
    <property type="entry name" value="N-terminal domain of ligase-like"/>
    <property type="match status" value="1"/>
</dbReference>
<keyword evidence="2" id="KW-0597">Phosphoprotein</keyword>
<organism evidence="4 5">
    <name type="scientific">Pleomassaria siparia CBS 279.74</name>
    <dbReference type="NCBI Taxonomy" id="1314801"/>
    <lineage>
        <taxon>Eukaryota</taxon>
        <taxon>Fungi</taxon>
        <taxon>Dikarya</taxon>
        <taxon>Ascomycota</taxon>
        <taxon>Pezizomycotina</taxon>
        <taxon>Dothideomycetes</taxon>
        <taxon>Pleosporomycetidae</taxon>
        <taxon>Pleosporales</taxon>
        <taxon>Pleomassariaceae</taxon>
        <taxon>Pleomassaria</taxon>
    </lineage>
</organism>
<evidence type="ECO:0000256" key="1">
    <source>
        <dbReference type="ARBA" id="ARBA00022450"/>
    </source>
</evidence>
<evidence type="ECO:0000313" key="4">
    <source>
        <dbReference type="EMBL" id="KAF2705779.1"/>
    </source>
</evidence>
<reference evidence="4" key="1">
    <citation type="journal article" date="2020" name="Stud. Mycol.">
        <title>101 Dothideomycetes genomes: a test case for predicting lifestyles and emergence of pathogens.</title>
        <authorList>
            <person name="Haridas S."/>
            <person name="Albert R."/>
            <person name="Binder M."/>
            <person name="Bloem J."/>
            <person name="Labutti K."/>
            <person name="Salamov A."/>
            <person name="Andreopoulos B."/>
            <person name="Baker S."/>
            <person name="Barry K."/>
            <person name="Bills G."/>
            <person name="Bluhm B."/>
            <person name="Cannon C."/>
            <person name="Castanera R."/>
            <person name="Culley D."/>
            <person name="Daum C."/>
            <person name="Ezra D."/>
            <person name="Gonzalez J."/>
            <person name="Henrissat B."/>
            <person name="Kuo A."/>
            <person name="Liang C."/>
            <person name="Lipzen A."/>
            <person name="Lutzoni F."/>
            <person name="Magnuson J."/>
            <person name="Mondo S."/>
            <person name="Nolan M."/>
            <person name="Ohm R."/>
            <person name="Pangilinan J."/>
            <person name="Park H.-J."/>
            <person name="Ramirez L."/>
            <person name="Alfaro M."/>
            <person name="Sun H."/>
            <person name="Tritt A."/>
            <person name="Yoshinaga Y."/>
            <person name="Zwiers L.-H."/>
            <person name="Turgeon B."/>
            <person name="Goodwin S."/>
            <person name="Spatafora J."/>
            <person name="Crous P."/>
            <person name="Grigoriev I."/>
        </authorList>
    </citation>
    <scope>NUCLEOTIDE SEQUENCE</scope>
    <source>
        <strain evidence="4">CBS 279.74</strain>
    </source>
</reference>
<dbReference type="EMBL" id="MU005777">
    <property type="protein sequence ID" value="KAF2705779.1"/>
    <property type="molecule type" value="Genomic_DNA"/>
</dbReference>
<evidence type="ECO:0000256" key="2">
    <source>
        <dbReference type="ARBA" id="ARBA00022553"/>
    </source>
</evidence>
<dbReference type="InterPro" id="IPR020845">
    <property type="entry name" value="AMP-binding_CS"/>
</dbReference>
<evidence type="ECO:0000313" key="5">
    <source>
        <dbReference type="Proteomes" id="UP000799428"/>
    </source>
</evidence>
<feature type="domain" description="AMP-dependent synthetase/ligase" evidence="3">
    <location>
        <begin position="34"/>
        <end position="348"/>
    </location>
</feature>
<dbReference type="Pfam" id="PF00501">
    <property type="entry name" value="AMP-binding"/>
    <property type="match status" value="1"/>
</dbReference>
<dbReference type="InterPro" id="IPR000873">
    <property type="entry name" value="AMP-dep_synth/lig_dom"/>
</dbReference>
<keyword evidence="1" id="KW-0596">Phosphopantetheine</keyword>
<sequence>MKLNTKLVVTQIDEYARTNPSRVWAAIPVDDNNLSKGFKDITYGEFANAIGHACAWLNATLPPAQLPFETIAYAGPKDVGYPIMAVAAAKIGRKLLLPSPFASVEAQSHLIRASECKTFLHGEQNAAVVHQVLSKSSGIEAPALQVPPLSDWLFNEHLASFHFEKSPDDAKNDPWLIFHTSGTTGLPKLITYTHGMMAALHDAKGMPDAEDKSMLNHFANRRWYTPLPSLHVVGMVVALQFPILCGGVVVIGPAGSGPTTPTAAREVMIHGQVQGSMVSPALIDDMCATAEGLECLRNLDCLYFAGAPLSPSTAAKLIGHVPIKPAMGSTEAGAYFLRITGDEDWEYYSFLPGMGMQFQPTSSGSLYEAVIVRDAALEAWQQVFHVYPELQEFHTKDLFAKHPSRPDFWKYIGRTDDLIIFSHGEDLYATGMEMEIAAAHGSISAELLPIVEDANRNCSELVKLTAELILFTTAEKRLVRTSKNTVARRESEELYRDEIESLYTM</sequence>
<keyword evidence="5" id="KW-1185">Reference proteome</keyword>
<dbReference type="OrthoDB" id="429813at2759"/>
<dbReference type="InterPro" id="IPR051414">
    <property type="entry name" value="Adenylate-forming_Reductase"/>
</dbReference>
<protein>
    <submittedName>
        <fullName evidence="4">Putative AMP-binding enzyme</fullName>
    </submittedName>
</protein>
<dbReference type="Proteomes" id="UP000799428">
    <property type="component" value="Unassembled WGS sequence"/>
</dbReference>
<dbReference type="AlphaFoldDB" id="A0A6G1JYU2"/>
<gene>
    <name evidence="4" type="ORF">K504DRAFT_438994</name>
</gene>
<dbReference type="PROSITE" id="PS00455">
    <property type="entry name" value="AMP_BINDING"/>
    <property type="match status" value="1"/>
</dbReference>
<dbReference type="PANTHER" id="PTHR43439:SF2">
    <property type="entry name" value="ENZYME, PUTATIVE (JCVI)-RELATED"/>
    <property type="match status" value="1"/>
</dbReference>